<dbReference type="InterPro" id="IPR011701">
    <property type="entry name" value="MFS"/>
</dbReference>
<dbReference type="InterPro" id="IPR036259">
    <property type="entry name" value="MFS_trans_sf"/>
</dbReference>
<feature type="transmembrane region" description="Helical" evidence="6">
    <location>
        <begin position="103"/>
        <end position="122"/>
    </location>
</feature>
<evidence type="ECO:0000313" key="7">
    <source>
        <dbReference type="EMBL" id="BDZ40036.1"/>
    </source>
</evidence>
<evidence type="ECO:0000256" key="1">
    <source>
        <dbReference type="ARBA" id="ARBA00004429"/>
    </source>
</evidence>
<dbReference type="SUPFAM" id="SSF103473">
    <property type="entry name" value="MFS general substrate transporter"/>
    <property type="match status" value="1"/>
</dbReference>
<evidence type="ECO:0000256" key="6">
    <source>
        <dbReference type="SAM" id="Phobius"/>
    </source>
</evidence>
<evidence type="ECO:0008006" key="9">
    <source>
        <dbReference type="Google" id="ProtNLM"/>
    </source>
</evidence>
<evidence type="ECO:0000256" key="5">
    <source>
        <dbReference type="ARBA" id="ARBA00023136"/>
    </source>
</evidence>
<keyword evidence="2" id="KW-0813">Transport</keyword>
<dbReference type="Proteomes" id="UP001321543">
    <property type="component" value="Chromosome"/>
</dbReference>
<name>A0ABN6X9D1_9MICO</name>
<keyword evidence="3 6" id="KW-0812">Transmembrane</keyword>
<dbReference type="PANTHER" id="PTHR23501:SF191">
    <property type="entry name" value="VACUOLAR BASIC AMINO ACID TRANSPORTER 4"/>
    <property type="match status" value="1"/>
</dbReference>
<evidence type="ECO:0000256" key="2">
    <source>
        <dbReference type="ARBA" id="ARBA00022448"/>
    </source>
</evidence>
<gene>
    <name evidence="7" type="ORF">GCM10025863_26500</name>
</gene>
<dbReference type="Pfam" id="PF07690">
    <property type="entry name" value="MFS_1"/>
    <property type="match status" value="1"/>
</dbReference>
<evidence type="ECO:0000313" key="8">
    <source>
        <dbReference type="Proteomes" id="UP001321543"/>
    </source>
</evidence>
<evidence type="ECO:0000256" key="4">
    <source>
        <dbReference type="ARBA" id="ARBA00022989"/>
    </source>
</evidence>
<reference evidence="8" key="1">
    <citation type="journal article" date="2019" name="Int. J. Syst. Evol. Microbiol.">
        <title>The Global Catalogue of Microorganisms (GCM) 10K type strain sequencing project: providing services to taxonomists for standard genome sequencing and annotation.</title>
        <authorList>
            <consortium name="The Broad Institute Genomics Platform"/>
            <consortium name="The Broad Institute Genome Sequencing Center for Infectious Disease"/>
            <person name="Wu L."/>
            <person name="Ma J."/>
        </authorList>
    </citation>
    <scope>NUCLEOTIDE SEQUENCE [LARGE SCALE GENOMIC DNA]</scope>
    <source>
        <strain evidence="8">NBRC 106310</strain>
    </source>
</reference>
<feature type="transmembrane region" description="Helical" evidence="6">
    <location>
        <begin position="80"/>
        <end position="97"/>
    </location>
</feature>
<protein>
    <recommendedName>
        <fullName evidence="9">Major facilitator superfamily (MFS) profile domain-containing protein</fullName>
    </recommendedName>
</protein>
<dbReference type="PANTHER" id="PTHR23501">
    <property type="entry name" value="MAJOR FACILITATOR SUPERFAMILY"/>
    <property type="match status" value="1"/>
</dbReference>
<keyword evidence="4 6" id="KW-1133">Transmembrane helix</keyword>
<keyword evidence="5 6" id="KW-0472">Membrane</keyword>
<feature type="transmembrane region" description="Helical" evidence="6">
    <location>
        <begin position="143"/>
        <end position="164"/>
    </location>
</feature>
<sequence>MRGFIDLRVMAGNIPLLTTYLRGMLTMVVAYAMFFGFPQWLQVERGFTAVTAGLLLLPTFATSLVVAAVTGRHAAVRAKLVVGAVAQIAGCIGMLFIDDDTHIVGLVVIAIVFGVPQGLLNLANQNAMFGQANPASIGASAGLLRTFMYLGAILAAAAIGVFFHDGIDTVGLHGLSGLMLGVAATMFVLVLSDRSLRRLDASGL</sequence>
<feature type="transmembrane region" description="Helical" evidence="6">
    <location>
        <begin position="170"/>
        <end position="191"/>
    </location>
</feature>
<feature type="transmembrane region" description="Helical" evidence="6">
    <location>
        <begin position="47"/>
        <end position="68"/>
    </location>
</feature>
<proteinExistence type="predicted"/>
<evidence type="ECO:0000256" key="3">
    <source>
        <dbReference type="ARBA" id="ARBA00022692"/>
    </source>
</evidence>
<dbReference type="Gene3D" id="1.20.1250.20">
    <property type="entry name" value="MFS general substrate transporter like domains"/>
    <property type="match status" value="1"/>
</dbReference>
<organism evidence="7 8">
    <name type="scientific">Microbacterium suwonense</name>
    <dbReference type="NCBI Taxonomy" id="683047"/>
    <lineage>
        <taxon>Bacteria</taxon>
        <taxon>Bacillati</taxon>
        <taxon>Actinomycetota</taxon>
        <taxon>Actinomycetes</taxon>
        <taxon>Micrococcales</taxon>
        <taxon>Microbacteriaceae</taxon>
        <taxon>Microbacterium</taxon>
    </lineage>
</organism>
<accession>A0ABN6X9D1</accession>
<feature type="transmembrane region" description="Helical" evidence="6">
    <location>
        <begin position="20"/>
        <end position="41"/>
    </location>
</feature>
<comment type="subcellular location">
    <subcellularLocation>
        <location evidence="1">Cell inner membrane</location>
        <topology evidence="1">Multi-pass membrane protein</topology>
    </subcellularLocation>
</comment>
<keyword evidence="8" id="KW-1185">Reference proteome</keyword>
<dbReference type="EMBL" id="AP027728">
    <property type="protein sequence ID" value="BDZ40036.1"/>
    <property type="molecule type" value="Genomic_DNA"/>
</dbReference>